<keyword evidence="4" id="KW-1185">Reference proteome</keyword>
<protein>
    <recommendedName>
        <fullName evidence="1">protein-ribulosamine 3-kinase</fullName>
        <ecNumber evidence="1">2.7.1.172</ecNumber>
    </recommendedName>
</protein>
<dbReference type="EC" id="2.7.1.172" evidence="1"/>
<gene>
    <name evidence="3" type="ORF">CONLIGDRAFT_653146</name>
</gene>
<organism evidence="3 4">
    <name type="scientific">Coniochaeta ligniaria NRRL 30616</name>
    <dbReference type="NCBI Taxonomy" id="1408157"/>
    <lineage>
        <taxon>Eukaryota</taxon>
        <taxon>Fungi</taxon>
        <taxon>Dikarya</taxon>
        <taxon>Ascomycota</taxon>
        <taxon>Pezizomycotina</taxon>
        <taxon>Sordariomycetes</taxon>
        <taxon>Sordariomycetidae</taxon>
        <taxon>Coniochaetales</taxon>
        <taxon>Coniochaetaceae</taxon>
        <taxon>Coniochaeta</taxon>
    </lineage>
</organism>
<proteinExistence type="predicted"/>
<dbReference type="EMBL" id="KV875095">
    <property type="protein sequence ID" value="OIW32469.1"/>
    <property type="molecule type" value="Genomic_DNA"/>
</dbReference>
<dbReference type="GO" id="GO:0102193">
    <property type="term" value="F:protein-ribulosamine 3-kinase activity"/>
    <property type="evidence" value="ECO:0007669"/>
    <property type="project" value="UniProtKB-EC"/>
</dbReference>
<dbReference type="OrthoDB" id="5772781at2759"/>
<evidence type="ECO:0000313" key="4">
    <source>
        <dbReference type="Proteomes" id="UP000182658"/>
    </source>
</evidence>
<evidence type="ECO:0000256" key="2">
    <source>
        <dbReference type="ARBA" id="ARBA00048655"/>
    </source>
</evidence>
<evidence type="ECO:0000313" key="3">
    <source>
        <dbReference type="EMBL" id="OIW32469.1"/>
    </source>
</evidence>
<evidence type="ECO:0000256" key="1">
    <source>
        <dbReference type="ARBA" id="ARBA00011961"/>
    </source>
</evidence>
<dbReference type="Pfam" id="PF03881">
    <property type="entry name" value="Fructosamin_kin"/>
    <property type="match status" value="1"/>
</dbReference>
<dbReference type="AlphaFoldDB" id="A0A1J7IYW3"/>
<dbReference type="InterPro" id="IPR011009">
    <property type="entry name" value="Kinase-like_dom_sf"/>
</dbReference>
<dbReference type="InParanoid" id="A0A1J7IYW3"/>
<name>A0A1J7IYW3_9PEZI</name>
<dbReference type="Gene3D" id="3.90.1200.10">
    <property type="match status" value="1"/>
</dbReference>
<reference evidence="3 4" key="1">
    <citation type="submission" date="2016-10" db="EMBL/GenBank/DDBJ databases">
        <title>Draft genome sequence of Coniochaeta ligniaria NRRL30616, a lignocellulolytic fungus for bioabatement of inhibitors in plant biomass hydrolysates.</title>
        <authorList>
            <consortium name="DOE Joint Genome Institute"/>
            <person name="Jimenez D.J."/>
            <person name="Hector R.E."/>
            <person name="Riley R."/>
            <person name="Sun H."/>
            <person name="Grigoriev I.V."/>
            <person name="Van Elsas J.D."/>
            <person name="Nichols N.N."/>
        </authorList>
    </citation>
    <scope>NUCLEOTIDE SEQUENCE [LARGE SCALE GENOMIC DNA]</scope>
    <source>
        <strain evidence="3 4">NRRL 30616</strain>
    </source>
</reference>
<dbReference type="PANTHER" id="PTHR12149:SF8">
    <property type="entry name" value="PROTEIN-RIBULOSAMINE 3-KINASE"/>
    <property type="match status" value="1"/>
</dbReference>
<dbReference type="InterPro" id="IPR016477">
    <property type="entry name" value="Fructo-/Ketosamine-3-kinase"/>
</dbReference>
<comment type="catalytic activity">
    <reaction evidence="2">
        <text>N(6)-D-ribulosyl-L-lysyl-[protein] + ATP = N(6)-(3-O-phospho-D-ribulosyl)-L-lysyl-[protein] + ADP + H(+)</text>
        <dbReference type="Rhea" id="RHEA:48432"/>
        <dbReference type="Rhea" id="RHEA-COMP:12103"/>
        <dbReference type="Rhea" id="RHEA-COMP:12104"/>
        <dbReference type="ChEBI" id="CHEBI:15378"/>
        <dbReference type="ChEBI" id="CHEBI:30616"/>
        <dbReference type="ChEBI" id="CHEBI:90418"/>
        <dbReference type="ChEBI" id="CHEBI:90420"/>
        <dbReference type="ChEBI" id="CHEBI:456216"/>
        <dbReference type="EC" id="2.7.1.172"/>
    </reaction>
    <physiologicalReaction direction="left-to-right" evidence="2">
        <dbReference type="Rhea" id="RHEA:48433"/>
    </physiologicalReaction>
</comment>
<dbReference type="PANTHER" id="PTHR12149">
    <property type="entry name" value="FRUCTOSAMINE 3 KINASE-RELATED PROTEIN"/>
    <property type="match status" value="1"/>
</dbReference>
<dbReference type="Proteomes" id="UP000182658">
    <property type="component" value="Unassembled WGS sequence"/>
</dbReference>
<dbReference type="SUPFAM" id="SSF56112">
    <property type="entry name" value="Protein kinase-like (PK-like)"/>
    <property type="match status" value="1"/>
</dbReference>
<accession>A0A1J7IYW3</accession>
<dbReference type="PROSITE" id="PS51257">
    <property type="entry name" value="PROKAR_LIPOPROTEIN"/>
    <property type="match status" value="1"/>
</dbReference>
<sequence>MSIKNISSQHNNPTLFSCFSHFHLHRRLRLTASASSSKKRPLSRVDAISVKDVAARQNRGFSMDEAVIQASRANAWIVTGRFLTHTRDGAEKAYFLKVYRYGEHGGVILQGEFKWAKEIYMLCSHLIPKPLGYGRYKVVDPITHLYLSGFVDMIAQEERVTYGQVGFHVVTCDGKMPHPVDWQDSWAVFFRRLLLGVCKLDLETNGRWPEMECATQQLADKVIPRLLGNMRHEGKPIKPCIIHGDLWEPNLGINMETGDLIMYDVGSYYAHNEMDLGQWRADFCSHLRSKIYSRKYLRYYPSAEPVEEFDDRNRLYSLKGTINYSAGHPGYIVFDRQTRMYASAYNNMCYLCEKYAPIDGIDKYDSQKNSSVTGARLVSTFTKPPQ</sequence>